<dbReference type="Proteomes" id="UP000056750">
    <property type="component" value="Chromosome"/>
</dbReference>
<keyword evidence="2" id="KW-1185">Reference proteome</keyword>
<protein>
    <submittedName>
        <fullName evidence="1">Uncharacterized protein</fullName>
    </submittedName>
</protein>
<reference evidence="1 2" key="1">
    <citation type="submission" date="2015-12" db="EMBL/GenBank/DDBJ databases">
        <title>Intraspecies pangenome expansion in the marine bacterium Alteromonas.</title>
        <authorList>
            <person name="Lopez-Perez M."/>
            <person name="Rodriguez-Valera F."/>
        </authorList>
    </citation>
    <scope>NUCLEOTIDE SEQUENCE [LARGE SCALE GENOMIC DNA]</scope>
    <source>
        <strain evidence="1 2">LMG 21861</strain>
    </source>
</reference>
<proteinExistence type="predicted"/>
<accession>A0ABM5YIV5</accession>
<gene>
    <name evidence="1" type="ORF">AVL57_07660</name>
</gene>
<sequence>MLFSEGIVFFEGIGRLAVEKARFSPYLATYSDSWLPRQTVSELRFKIIAEFSPDKWALVGDTNGR</sequence>
<evidence type="ECO:0000313" key="1">
    <source>
        <dbReference type="EMBL" id="AMJ73867.1"/>
    </source>
</evidence>
<dbReference type="EMBL" id="CP013926">
    <property type="protein sequence ID" value="AMJ73867.1"/>
    <property type="molecule type" value="Genomic_DNA"/>
</dbReference>
<name>A0ABM5YIV5_9ALTE</name>
<evidence type="ECO:0000313" key="2">
    <source>
        <dbReference type="Proteomes" id="UP000056750"/>
    </source>
</evidence>
<organism evidence="1 2">
    <name type="scientific">Alteromonas stellipolaris</name>
    <dbReference type="NCBI Taxonomy" id="233316"/>
    <lineage>
        <taxon>Bacteria</taxon>
        <taxon>Pseudomonadati</taxon>
        <taxon>Pseudomonadota</taxon>
        <taxon>Gammaproteobacteria</taxon>
        <taxon>Alteromonadales</taxon>
        <taxon>Alteromonadaceae</taxon>
        <taxon>Alteromonas/Salinimonas group</taxon>
        <taxon>Alteromonas</taxon>
    </lineage>
</organism>